<feature type="compositionally biased region" description="Low complexity" evidence="1">
    <location>
        <begin position="209"/>
        <end position="223"/>
    </location>
</feature>
<feature type="compositionally biased region" description="Polar residues" evidence="1">
    <location>
        <begin position="1"/>
        <end position="17"/>
    </location>
</feature>
<evidence type="ECO:0000313" key="2">
    <source>
        <dbReference type="EMBL" id="CAK5284339.1"/>
    </source>
</evidence>
<feature type="compositionally biased region" description="Polar residues" evidence="1">
    <location>
        <begin position="582"/>
        <end position="595"/>
    </location>
</feature>
<feature type="compositionally biased region" description="Acidic residues" evidence="1">
    <location>
        <begin position="525"/>
        <end position="536"/>
    </location>
</feature>
<evidence type="ECO:0000256" key="1">
    <source>
        <dbReference type="SAM" id="MobiDB-lite"/>
    </source>
</evidence>
<sequence>MSSSVGSPAEGASSTKRTPSDVFRPRLPLDPFSPSSSVPRMSQMKDPDTPWAAYELPLLAESFEQGPRVLLVLGASNPHVLSPILRSRTFSSSVVLYVTHTNPQLNAITAAIGSNPSPPCVRVLRLSAALTPTAPAFALTLVGILEAAAAVARSWRANPHSGSQIEQLSQDSTGSFTVCETISPHPSPPLQASEHLHHALKKRSSVPASPDSPYSTTRSRPPSALSVDSTASKQRSSFLNFSSRSSTSVHRQNPKRMSSPYPPTSKRMSSGTKRASGIKLDGTRAFDALISFLPPAQLEKAVLKQVVLVSTLAGTFLTGPTLSGSPRFASAPGSRRGSLSGIVPEWPKSLASGATSRTGSINGDGSDRPHSPARSIFSSIRSQPTSVYHAALWGTQCRPHIVHILPASYKSPKLSAALGAFVASYSAPAVPLPVSFSASSSSEFSEELLSAGGSFGQGKGKAHAYVVAERAVPLALETILIGGIDFSAEGHVRGGGWVSAVRVEETAASYGLPTPPDSRSGSGESGEEGQCSDEPEPAQPELPSMGDPVPQKSDIPSSFNNTTTRKLRRASQRRSDAEPGRSISQQPTSAIARTPSNRRRVESAPSDAGLAGIGARGGRPDESKIASSTARPIGKNRKTWSRGSRFFGGKGPDDFKLKRSTMGTTAPNKSRVAALRTSDERGRSSPDLRELPGGGLDASHKRRKPWWMFWA</sequence>
<feature type="compositionally biased region" description="Polar residues" evidence="1">
    <location>
        <begin position="554"/>
        <end position="564"/>
    </location>
</feature>
<gene>
    <name evidence="2" type="ORF">MYCIT1_LOCUS37514</name>
</gene>
<feature type="region of interest" description="Disordered" evidence="1">
    <location>
        <begin position="508"/>
        <end position="697"/>
    </location>
</feature>
<feature type="compositionally biased region" description="Low complexity" evidence="1">
    <location>
        <begin position="235"/>
        <end position="248"/>
    </location>
</feature>
<dbReference type="Proteomes" id="UP001295794">
    <property type="component" value="Unassembled WGS sequence"/>
</dbReference>
<evidence type="ECO:0000313" key="3">
    <source>
        <dbReference type="Proteomes" id="UP001295794"/>
    </source>
</evidence>
<accession>A0AAD2HY21</accession>
<name>A0AAD2HY21_9AGAR</name>
<keyword evidence="3" id="KW-1185">Reference proteome</keyword>
<feature type="region of interest" description="Disordered" evidence="1">
    <location>
        <begin position="176"/>
        <end position="276"/>
    </location>
</feature>
<organism evidence="2 3">
    <name type="scientific">Mycena citricolor</name>
    <dbReference type="NCBI Taxonomy" id="2018698"/>
    <lineage>
        <taxon>Eukaryota</taxon>
        <taxon>Fungi</taxon>
        <taxon>Dikarya</taxon>
        <taxon>Basidiomycota</taxon>
        <taxon>Agaricomycotina</taxon>
        <taxon>Agaricomycetes</taxon>
        <taxon>Agaricomycetidae</taxon>
        <taxon>Agaricales</taxon>
        <taxon>Marasmiineae</taxon>
        <taxon>Mycenaceae</taxon>
        <taxon>Mycena</taxon>
    </lineage>
</organism>
<proteinExistence type="predicted"/>
<feature type="region of interest" description="Disordered" evidence="1">
    <location>
        <begin position="1"/>
        <end position="46"/>
    </location>
</feature>
<comment type="caution">
    <text evidence="2">The sequence shown here is derived from an EMBL/GenBank/DDBJ whole genome shotgun (WGS) entry which is preliminary data.</text>
</comment>
<feature type="compositionally biased region" description="Polar residues" evidence="1">
    <location>
        <begin position="352"/>
        <end position="363"/>
    </location>
</feature>
<feature type="compositionally biased region" description="Basic and acidic residues" evidence="1">
    <location>
        <begin position="677"/>
        <end position="690"/>
    </location>
</feature>
<dbReference type="AlphaFoldDB" id="A0AAD2HY21"/>
<protein>
    <submittedName>
        <fullName evidence="2">Uncharacterized protein</fullName>
    </submittedName>
</protein>
<reference evidence="2" key="1">
    <citation type="submission" date="2023-11" db="EMBL/GenBank/DDBJ databases">
        <authorList>
            <person name="De Vega J J."/>
            <person name="De Vega J J."/>
        </authorList>
    </citation>
    <scope>NUCLEOTIDE SEQUENCE</scope>
</reference>
<feature type="region of interest" description="Disordered" evidence="1">
    <location>
        <begin position="345"/>
        <end position="375"/>
    </location>
</feature>
<dbReference type="EMBL" id="CAVNYO010000478">
    <property type="protein sequence ID" value="CAK5284339.1"/>
    <property type="molecule type" value="Genomic_DNA"/>
</dbReference>